<comment type="caution">
    <text evidence="6">The sequence shown here is derived from an EMBL/GenBank/DDBJ whole genome shotgun (WGS) entry which is preliminary data.</text>
</comment>
<evidence type="ECO:0000256" key="1">
    <source>
        <dbReference type="ARBA" id="ARBA00004651"/>
    </source>
</evidence>
<dbReference type="PANTHER" id="PTHR30250:SF11">
    <property type="entry name" value="O-ANTIGEN TRANSPORTER-RELATED"/>
    <property type="match status" value="1"/>
</dbReference>
<dbReference type="Pfam" id="PF01943">
    <property type="entry name" value="Polysacc_synt"/>
    <property type="match status" value="1"/>
</dbReference>
<dbReference type="CDD" id="cd13128">
    <property type="entry name" value="MATE_Wzx_like"/>
    <property type="match status" value="1"/>
</dbReference>
<dbReference type="InterPro" id="IPR002797">
    <property type="entry name" value="Polysacc_synth"/>
</dbReference>
<dbReference type="InterPro" id="IPR050833">
    <property type="entry name" value="Poly_Biosynth_Transport"/>
</dbReference>
<reference evidence="6 7" key="1">
    <citation type="journal article" date="2018" name="Front. Microbiol.">
        <title>Description and Comparative Genomics of Macrococcus caseolyticus subsp. hominis subsp. nov., Macrococcus goetzii sp. nov., Macrococcus epidermidis sp. nov., and Macrococcus bohemicus sp. nov., Novel Macrococci From Human Clinical Material With Virulence Potential and Suspected Uptake of Foreign DNA by Natural Transformation.</title>
        <authorList>
            <person name="Maslanova I."/>
            <person name="Wertheimer Z."/>
            <person name="Sedlacek I."/>
            <person name="Svec P."/>
            <person name="Indrakova A."/>
            <person name="Kovarovic V."/>
            <person name="Schumann P."/>
            <person name="Sproer C."/>
            <person name="Kralova S."/>
            <person name="Sedo O."/>
            <person name="Kristofova L."/>
            <person name="Vrbovska V."/>
            <person name="Fuzik T."/>
            <person name="Petras P."/>
            <person name="Zdrahal Z."/>
            <person name="Ruzickova V."/>
            <person name="Doskar J."/>
            <person name="Pantucek R."/>
        </authorList>
    </citation>
    <scope>NUCLEOTIDE SEQUENCE [LARGE SCALE GENOMIC DNA]</scope>
    <source>
        <strain evidence="6 7">CCM 4927</strain>
    </source>
</reference>
<dbReference type="AlphaFoldDB" id="A0A2G5NPI2"/>
<dbReference type="Proteomes" id="UP000229523">
    <property type="component" value="Unassembled WGS sequence"/>
</dbReference>
<keyword evidence="4" id="KW-1133">Transmembrane helix</keyword>
<accession>A0A2G5NPI2</accession>
<dbReference type="EMBL" id="MJBI02000001">
    <property type="protein sequence ID" value="RAI83065.1"/>
    <property type="molecule type" value="Genomic_DNA"/>
</dbReference>
<keyword evidence="7" id="KW-1185">Reference proteome</keyword>
<gene>
    <name evidence="6" type="ORF">BFS35_005075</name>
</gene>
<protein>
    <submittedName>
        <fullName evidence="6">Flippase</fullName>
    </submittedName>
</protein>
<dbReference type="PANTHER" id="PTHR30250">
    <property type="entry name" value="PST FAMILY PREDICTED COLANIC ACID TRANSPORTER"/>
    <property type="match status" value="1"/>
</dbReference>
<keyword evidence="2" id="KW-1003">Cell membrane</keyword>
<keyword evidence="3" id="KW-0812">Transmembrane</keyword>
<keyword evidence="5" id="KW-0472">Membrane</keyword>
<dbReference type="RefSeq" id="WP_099580629.1">
    <property type="nucleotide sequence ID" value="NZ_MJBI02000001.1"/>
</dbReference>
<evidence type="ECO:0000313" key="7">
    <source>
        <dbReference type="Proteomes" id="UP000229523"/>
    </source>
</evidence>
<evidence type="ECO:0000256" key="4">
    <source>
        <dbReference type="ARBA" id="ARBA00022989"/>
    </source>
</evidence>
<proteinExistence type="predicted"/>
<evidence type="ECO:0000313" key="6">
    <source>
        <dbReference type="EMBL" id="RAI83065.1"/>
    </source>
</evidence>
<evidence type="ECO:0000256" key="2">
    <source>
        <dbReference type="ARBA" id="ARBA00022475"/>
    </source>
</evidence>
<evidence type="ECO:0000256" key="3">
    <source>
        <dbReference type="ARBA" id="ARBA00022692"/>
    </source>
</evidence>
<name>A0A2G5NPI2_9STAP</name>
<evidence type="ECO:0000256" key="5">
    <source>
        <dbReference type="ARBA" id="ARBA00023136"/>
    </source>
</evidence>
<dbReference type="GO" id="GO:0005886">
    <property type="term" value="C:plasma membrane"/>
    <property type="evidence" value="ECO:0007669"/>
    <property type="project" value="UniProtKB-SubCell"/>
</dbReference>
<organism evidence="6 7">
    <name type="scientific">Macrococcoides goetzii</name>
    <dbReference type="NCBI Taxonomy" id="1891097"/>
    <lineage>
        <taxon>Bacteria</taxon>
        <taxon>Bacillati</taxon>
        <taxon>Bacillota</taxon>
        <taxon>Bacilli</taxon>
        <taxon>Bacillales</taxon>
        <taxon>Staphylococcaceae</taxon>
        <taxon>Macrococcoides</taxon>
    </lineage>
</organism>
<comment type="subcellular location">
    <subcellularLocation>
        <location evidence="1">Cell membrane</location>
        <topology evidence="1">Multi-pass membrane protein</topology>
    </subcellularLocation>
</comment>
<dbReference type="OrthoDB" id="5751261at2"/>
<sequence>MKKMNFVWMFLGTGMGAIMGLLMNILLARNLAKEDYGIFGIGLTFINILSVIIGFGVADFIVKSFAVEGRRAYRYVNACISLFTISFTITLLILLIVVFSPMYDFETKYFLLLIVPNIFLQGIYAINNSINQIEENFKAVSLSNFLLYFVRFFAAVLAVLTFKDIIALGWYIVILSILAIFPFWRVVRKLYTREIKVPVLQDAKIPEDATVLETFKETYPFGLIGIFYFIYYQSNVLLLSFLVGKVAVGEYNAAFAIIQLAFMFPDLIFRRIFYTRIHVWATHDPVQLKRFNQRSSIILFLLGLVGIVFIWFTAKYLILFTAGEKYLDSVFYLQLLSLAILFKFATAVNGTILSTQHMVYKMMRINAIIAIINLIANIILIPIFKVEGAIFATLISEFTMAIIVFIVSHKYLNRLVANATENNLES</sequence>